<dbReference type="PRINTS" id="PR00778">
    <property type="entry name" value="HTHARSR"/>
</dbReference>
<dbReference type="RefSeq" id="WP_184089937.1">
    <property type="nucleotide sequence ID" value="NZ_AP023367.1"/>
</dbReference>
<keyword evidence="1" id="KW-0805">Transcription regulation</keyword>
<dbReference type="InterPro" id="IPR011991">
    <property type="entry name" value="ArsR-like_HTH"/>
</dbReference>
<name>A0A6S6QXQ6_9FIRM</name>
<keyword evidence="3" id="KW-0804">Transcription</keyword>
<dbReference type="Gene3D" id="1.10.10.10">
    <property type="entry name" value="Winged helix-like DNA-binding domain superfamily/Winged helix DNA-binding domain"/>
    <property type="match status" value="1"/>
</dbReference>
<dbReference type="InterPro" id="IPR051081">
    <property type="entry name" value="HTH_MetalResp_TranReg"/>
</dbReference>
<dbReference type="InterPro" id="IPR036390">
    <property type="entry name" value="WH_DNA-bd_sf"/>
</dbReference>
<dbReference type="PANTHER" id="PTHR33154:SF33">
    <property type="entry name" value="TRANSCRIPTIONAL REPRESSOR SDPR"/>
    <property type="match status" value="1"/>
</dbReference>
<evidence type="ECO:0000256" key="3">
    <source>
        <dbReference type="ARBA" id="ARBA00023163"/>
    </source>
</evidence>
<sequence length="364" mass="43149">MKQKLLKELNLVREVYTLLYNHCNEITFQQLKDGLLQKFQLDKRTTDCLDTLILISEYITKRLTTPKERLDFYFKKLHETELYFAWFVLAPDEGYQLKSLSEIAKDCKTLTQEEQINKMYSYVKYSRMIYEEDKEEKSEVTFHDFYQALNKAELLAEEKWHIVNILYDLNPYLEELVTIVQEAQTLLLECQKEIDVILDEFYKYWSNKFLSTNVYDYIKEATGSEFNKDQQYAVILPSLTMCNGIGFYSEDKNPEGDTIYIGVLYGENFHPGMKKEKDIFLSQYLKLLSDKSKFDILMNIKDKKVYGAELAKLLNLSTPTISYHMTALLNAGLVNIERENKRIYYFMNKEKMAEFIKTMESLFL</sequence>
<dbReference type="KEGG" id="acel:acsn021_20750"/>
<evidence type="ECO:0000313" key="5">
    <source>
        <dbReference type="Proteomes" id="UP000515561"/>
    </source>
</evidence>
<dbReference type="EMBL" id="AP023367">
    <property type="protein sequence ID" value="BCJ94506.1"/>
    <property type="molecule type" value="Genomic_DNA"/>
</dbReference>
<proteinExistence type="predicted"/>
<dbReference type="Pfam" id="PF01022">
    <property type="entry name" value="HTH_5"/>
    <property type="match status" value="1"/>
</dbReference>
<gene>
    <name evidence="4" type="ORF">acsn021_20750</name>
</gene>
<dbReference type="Proteomes" id="UP000515561">
    <property type="component" value="Chromosome"/>
</dbReference>
<dbReference type="GO" id="GO:0003700">
    <property type="term" value="F:DNA-binding transcription factor activity"/>
    <property type="evidence" value="ECO:0007669"/>
    <property type="project" value="InterPro"/>
</dbReference>
<reference evidence="4 5" key="1">
    <citation type="journal article" date="2016" name="Int. J. Syst. Evol. Microbiol.">
        <title>Descriptions of Anaerotaenia torta gen. nov., sp. nov. and Anaerocolumna cellulosilytica gen. nov., sp. nov. isolated from a methanogenic reactor of cattle waste.</title>
        <authorList>
            <person name="Uek A."/>
            <person name="Ohtaki Y."/>
            <person name="Kaku N."/>
            <person name="Ueki K."/>
        </authorList>
    </citation>
    <scope>NUCLEOTIDE SEQUENCE [LARGE SCALE GENOMIC DNA]</scope>
    <source>
        <strain evidence="4 5">SN021</strain>
    </source>
</reference>
<dbReference type="SUPFAM" id="SSF46785">
    <property type="entry name" value="Winged helix' DNA-binding domain"/>
    <property type="match status" value="1"/>
</dbReference>
<evidence type="ECO:0000256" key="2">
    <source>
        <dbReference type="ARBA" id="ARBA00023125"/>
    </source>
</evidence>
<evidence type="ECO:0000256" key="1">
    <source>
        <dbReference type="ARBA" id="ARBA00023015"/>
    </source>
</evidence>
<dbReference type="CDD" id="cd00090">
    <property type="entry name" value="HTH_ARSR"/>
    <property type="match status" value="1"/>
</dbReference>
<dbReference type="InterPro" id="IPR036388">
    <property type="entry name" value="WH-like_DNA-bd_sf"/>
</dbReference>
<dbReference type="PROSITE" id="PS50987">
    <property type="entry name" value="HTH_ARSR_2"/>
    <property type="match status" value="1"/>
</dbReference>
<dbReference type="SMART" id="SM00418">
    <property type="entry name" value="HTH_ARSR"/>
    <property type="match status" value="1"/>
</dbReference>
<accession>A0A6S6QXQ6</accession>
<keyword evidence="5" id="KW-1185">Reference proteome</keyword>
<organism evidence="4 5">
    <name type="scientific">Anaerocolumna cellulosilytica</name>
    <dbReference type="NCBI Taxonomy" id="433286"/>
    <lineage>
        <taxon>Bacteria</taxon>
        <taxon>Bacillati</taxon>
        <taxon>Bacillota</taxon>
        <taxon>Clostridia</taxon>
        <taxon>Lachnospirales</taxon>
        <taxon>Lachnospiraceae</taxon>
        <taxon>Anaerocolumna</taxon>
    </lineage>
</organism>
<dbReference type="AlphaFoldDB" id="A0A6S6QXQ6"/>
<dbReference type="PANTHER" id="PTHR33154">
    <property type="entry name" value="TRANSCRIPTIONAL REGULATOR, ARSR FAMILY"/>
    <property type="match status" value="1"/>
</dbReference>
<dbReference type="InterPro" id="IPR001845">
    <property type="entry name" value="HTH_ArsR_DNA-bd_dom"/>
</dbReference>
<keyword evidence="2" id="KW-0238">DNA-binding</keyword>
<evidence type="ECO:0000313" key="4">
    <source>
        <dbReference type="EMBL" id="BCJ94506.1"/>
    </source>
</evidence>
<dbReference type="GO" id="GO:0003677">
    <property type="term" value="F:DNA binding"/>
    <property type="evidence" value="ECO:0007669"/>
    <property type="project" value="UniProtKB-KW"/>
</dbReference>
<protein>
    <submittedName>
        <fullName evidence="4">Transcriptional regulator</fullName>
    </submittedName>
</protein>